<dbReference type="Pfam" id="PF21247">
    <property type="entry name" value="Fic-like_C"/>
    <property type="match status" value="1"/>
</dbReference>
<dbReference type="InterPro" id="IPR038475">
    <property type="entry name" value="RecG_C_sf"/>
</dbReference>
<dbReference type="InterPro" id="IPR038461">
    <property type="entry name" value="Schlafen_AlbA_2_dom_sf"/>
</dbReference>
<dbReference type="Pfam" id="PF04326">
    <property type="entry name" value="SLFN_AlbA_2"/>
    <property type="match status" value="1"/>
</dbReference>
<feature type="domain" description="Filamentation induced by cAMP protein Fic-like C-terminal" evidence="3">
    <location>
        <begin position="462"/>
        <end position="523"/>
    </location>
</feature>
<name>C8N897_CARH6</name>
<dbReference type="Gene3D" id="3.30.565.60">
    <property type="match status" value="1"/>
</dbReference>
<dbReference type="Pfam" id="PF13749">
    <property type="entry name" value="HATPase_c_4"/>
    <property type="match status" value="1"/>
</dbReference>
<dbReference type="Proteomes" id="UP000004870">
    <property type="component" value="Unassembled WGS sequence"/>
</dbReference>
<evidence type="ECO:0000256" key="1">
    <source>
        <dbReference type="SAM" id="MobiDB-lite"/>
    </source>
</evidence>
<dbReference type="RefSeq" id="WP_004140075.1">
    <property type="nucleotide sequence ID" value="NZ_GG694025.1"/>
</dbReference>
<proteinExistence type="predicted"/>
<evidence type="ECO:0000313" key="5">
    <source>
        <dbReference type="Proteomes" id="UP000004870"/>
    </source>
</evidence>
<dbReference type="PANTHER" id="PTHR30595:SF6">
    <property type="entry name" value="SCHLAFEN ALBA-2 DOMAIN-CONTAINING PROTEIN"/>
    <property type="match status" value="1"/>
</dbReference>
<sequence>MFANKLPINIEDLLHQRRVESEQIEYKENWNPEAVLHAICAFANDFHNLGSGYIVIGVREQNGQPEMPPAGLDAAQLDKIQKELLNLGNSAIRPNYHPLTEQYEIQGKHILVLWVVGGENRPYKAKKALGEKNTGWGYYIRKHSSTVCANAADEQELIGLAQKIPFDDRYCQQAMLSDFAPHLIREFLAEVNSGLAQDARHLPLETVAKQMNIVSGTPEMLFPKNVGLLFFNEDPTRFFPATQIDIVHFPQGTDADQFSEKTFIGPLGRITRDALTYIQNHYLHETVIKHPNRAEAERFWNYPYQAVEEAVVNAVYHRSYEEREPIEIRITPEEITVFSVPGPDRSIRLEDLRSGKAVSRRYRNRRIGEFLKELDLTEGRSTGIPKILRVMRENGSPEPQFETDDDRTTFLIRLPVHPKHTPPAEQDTDQDKPASGLGLPDPTDLDTVQATVQAGGMTEKTVLRLLEPLQHEPLSVIELLDKLSIKHRASFRTTYLVPALTQNLIEMTLPDKPKSPNQKYRLTAKGRALLQRIKNPR</sequence>
<dbReference type="PANTHER" id="PTHR30595">
    <property type="entry name" value="GLPR-RELATED TRANSCRIPTIONAL REPRESSOR"/>
    <property type="match status" value="1"/>
</dbReference>
<evidence type="ECO:0000313" key="4">
    <source>
        <dbReference type="EMBL" id="EEV89156.1"/>
    </source>
</evidence>
<gene>
    <name evidence="4" type="ORF">HMPREF0198_0724</name>
</gene>
<organism evidence="4 5">
    <name type="scientific">Cardiobacterium hominis (strain ATCC 15826 / DSM 8339 / NCTC 10426 / 6573)</name>
    <dbReference type="NCBI Taxonomy" id="638300"/>
    <lineage>
        <taxon>Bacteria</taxon>
        <taxon>Pseudomonadati</taxon>
        <taxon>Pseudomonadota</taxon>
        <taxon>Gammaproteobacteria</taxon>
        <taxon>Cardiobacteriales</taxon>
        <taxon>Cardiobacteriaceae</taxon>
        <taxon>Cardiobacterium</taxon>
    </lineage>
</organism>
<reference evidence="4 5" key="1">
    <citation type="submission" date="2009-08" db="EMBL/GenBank/DDBJ databases">
        <authorList>
            <person name="Qin X."/>
            <person name="Bachman B."/>
            <person name="Battles P."/>
            <person name="Bell A."/>
            <person name="Bess C."/>
            <person name="Bickham C."/>
            <person name="Chaboub L."/>
            <person name="Chen D."/>
            <person name="Coyle M."/>
            <person name="Deiros D.R."/>
            <person name="Dinh H."/>
            <person name="Forbes L."/>
            <person name="Fowler G."/>
            <person name="Francisco L."/>
            <person name="Fu Q."/>
            <person name="Gubbala S."/>
            <person name="Hale W."/>
            <person name="Han Y."/>
            <person name="Hemphill L."/>
            <person name="Highlander S.K."/>
            <person name="Hirani K."/>
            <person name="Hogues M."/>
            <person name="Jackson L."/>
            <person name="Jakkamsetti A."/>
            <person name="Javaid M."/>
            <person name="Jiang H."/>
            <person name="Korchina V."/>
            <person name="Kovar C."/>
            <person name="Lara F."/>
            <person name="Lee S."/>
            <person name="Mata R."/>
            <person name="Mathew T."/>
            <person name="Moen C."/>
            <person name="Morales K."/>
            <person name="Munidasa M."/>
            <person name="Nazareth L."/>
            <person name="Ngo R."/>
            <person name="Nguyen L."/>
            <person name="Okwuonu G."/>
            <person name="Ongeri F."/>
            <person name="Patil S."/>
            <person name="Petrosino J."/>
            <person name="Pham C."/>
            <person name="Pham P."/>
            <person name="Pu L.-L."/>
            <person name="Puazo M."/>
            <person name="Raj R."/>
            <person name="Reid J."/>
            <person name="Rouhana J."/>
            <person name="Saada N."/>
            <person name="Shang Y."/>
            <person name="Simmons D."/>
            <person name="Thornton R."/>
            <person name="Warren J."/>
            <person name="Weissenberger G."/>
            <person name="Zhang J."/>
            <person name="Zhang L."/>
            <person name="Zhou C."/>
            <person name="Zhu D."/>
            <person name="Muzny D."/>
            <person name="Worley K."/>
            <person name="Gibbs R."/>
        </authorList>
    </citation>
    <scope>NUCLEOTIDE SEQUENCE [LARGE SCALE GENOMIC DNA]</scope>
    <source>
        <strain evidence="5">ATCC 15826 / DSM 8339 / NCTC 10426 / 6573</strain>
    </source>
</reference>
<dbReference type="HOGENOM" id="CLU_024970_8_1_6"/>
<evidence type="ECO:0000259" key="2">
    <source>
        <dbReference type="Pfam" id="PF04326"/>
    </source>
</evidence>
<protein>
    <submittedName>
        <fullName evidence="4">Divergent AAA domain protein</fullName>
    </submittedName>
</protein>
<accession>C8N897</accession>
<dbReference type="EMBL" id="ACKY01000032">
    <property type="protein sequence ID" value="EEV89156.1"/>
    <property type="molecule type" value="Genomic_DNA"/>
</dbReference>
<dbReference type="InterPro" id="IPR007421">
    <property type="entry name" value="Schlafen_AlbA_2_dom"/>
</dbReference>
<keyword evidence="5" id="KW-1185">Reference proteome</keyword>
<evidence type="ECO:0000259" key="3">
    <source>
        <dbReference type="Pfam" id="PF21247"/>
    </source>
</evidence>
<feature type="domain" description="Schlafen AlbA-2" evidence="2">
    <location>
        <begin position="20"/>
        <end position="146"/>
    </location>
</feature>
<dbReference type="OrthoDB" id="9807853at2"/>
<dbReference type="AlphaFoldDB" id="C8N897"/>
<feature type="region of interest" description="Disordered" evidence="1">
    <location>
        <begin position="417"/>
        <end position="445"/>
    </location>
</feature>
<dbReference type="Gene3D" id="3.30.950.30">
    <property type="entry name" value="Schlafen, AAA domain"/>
    <property type="match status" value="1"/>
</dbReference>
<comment type="caution">
    <text evidence="4">The sequence shown here is derived from an EMBL/GenBank/DDBJ whole genome shotgun (WGS) entry which is preliminary data.</text>
</comment>
<dbReference type="GeneID" id="84789740"/>
<dbReference type="InterPro" id="IPR049514">
    <property type="entry name" value="Fic-like_C"/>
</dbReference>